<accession>A0A1E2V8Z0</accession>
<organism evidence="2 3">
    <name type="scientific">Terasakiispira papahanaumokuakeensis</name>
    <dbReference type="NCBI Taxonomy" id="197479"/>
    <lineage>
        <taxon>Bacteria</taxon>
        <taxon>Pseudomonadati</taxon>
        <taxon>Pseudomonadota</taxon>
        <taxon>Gammaproteobacteria</taxon>
        <taxon>Oceanospirillales</taxon>
        <taxon>Terasakiispira</taxon>
    </lineage>
</organism>
<keyword evidence="1" id="KW-1133">Transmembrane helix</keyword>
<gene>
    <name evidence="2" type="ORF">BFW38_07900</name>
</gene>
<dbReference type="AlphaFoldDB" id="A0A1E2V8Z0"/>
<proteinExistence type="predicted"/>
<evidence type="ECO:0000256" key="1">
    <source>
        <dbReference type="SAM" id="Phobius"/>
    </source>
</evidence>
<comment type="caution">
    <text evidence="2">The sequence shown here is derived from an EMBL/GenBank/DDBJ whole genome shotgun (WGS) entry which is preliminary data.</text>
</comment>
<feature type="transmembrane region" description="Helical" evidence="1">
    <location>
        <begin position="75"/>
        <end position="92"/>
    </location>
</feature>
<keyword evidence="1" id="KW-0472">Membrane</keyword>
<keyword evidence="1" id="KW-0812">Transmembrane</keyword>
<reference evidence="2 3" key="1">
    <citation type="submission" date="2016-08" db="EMBL/GenBank/DDBJ databases">
        <authorList>
            <person name="Seilhamer J.J."/>
        </authorList>
    </citation>
    <scope>NUCLEOTIDE SEQUENCE [LARGE SCALE GENOMIC DNA]</scope>
    <source>
        <strain evidence="2 3">PH27A</strain>
    </source>
</reference>
<dbReference type="STRING" id="197479.BFW38_07900"/>
<evidence type="ECO:0000313" key="3">
    <source>
        <dbReference type="Proteomes" id="UP000094291"/>
    </source>
</evidence>
<evidence type="ECO:0000313" key="2">
    <source>
        <dbReference type="EMBL" id="ODC03479.1"/>
    </source>
</evidence>
<dbReference type="EMBL" id="MDTQ01000001">
    <property type="protein sequence ID" value="ODC03479.1"/>
    <property type="molecule type" value="Genomic_DNA"/>
</dbReference>
<protein>
    <submittedName>
        <fullName evidence="2">Uncharacterized protein</fullName>
    </submittedName>
</protein>
<sequence length="112" mass="12978">MDTQKTASIAEQDMTWLKTRYPDFASHRPDKLESMRQEAHQYTQIVRLLFCMTFELFVAMIAIMLISAFAPTLSLLGSLIIAVLACMLVWPLQKVLNRQIYRSQWVRNLKAA</sequence>
<dbReference type="RefSeq" id="WP_068997895.1">
    <property type="nucleotide sequence ID" value="NZ_MDTQ01000001.1"/>
</dbReference>
<name>A0A1E2V8Z0_9GAMM</name>
<feature type="transmembrane region" description="Helical" evidence="1">
    <location>
        <begin position="45"/>
        <end position="69"/>
    </location>
</feature>
<keyword evidence="3" id="KW-1185">Reference proteome</keyword>
<dbReference type="Proteomes" id="UP000094291">
    <property type="component" value="Unassembled WGS sequence"/>
</dbReference>